<dbReference type="PANTHER" id="PTHR10741">
    <property type="entry name" value="TRANSLIN AND TRANSLIN ASSOCIATED PROTEIN X"/>
    <property type="match status" value="1"/>
</dbReference>
<name>T1J7N1_STRMM</name>
<keyword evidence="1" id="KW-0479">Metal-binding</keyword>
<keyword evidence="3" id="KW-1185">Reference proteome</keyword>
<dbReference type="Proteomes" id="UP000014500">
    <property type="component" value="Unassembled WGS sequence"/>
</dbReference>
<dbReference type="InterPro" id="IPR002848">
    <property type="entry name" value="Translin_fam"/>
</dbReference>
<dbReference type="SUPFAM" id="SSF74784">
    <property type="entry name" value="Translin"/>
    <property type="match status" value="1"/>
</dbReference>
<evidence type="ECO:0000313" key="2">
    <source>
        <dbReference type="EnsemblMetazoa" id="SMAR009686-PA"/>
    </source>
</evidence>
<dbReference type="STRING" id="126957.T1J7N1"/>
<dbReference type="InterPro" id="IPR016069">
    <property type="entry name" value="Translin_C"/>
</dbReference>
<dbReference type="Gene3D" id="1.20.58.200">
    <property type="entry name" value="Translin, domain 2"/>
    <property type="match status" value="1"/>
</dbReference>
<dbReference type="FunFam" id="1.20.58.200:FF:000001">
    <property type="entry name" value="Translin-associated factor X"/>
    <property type="match status" value="1"/>
</dbReference>
<dbReference type="GO" id="GO:0046872">
    <property type="term" value="F:metal ion binding"/>
    <property type="evidence" value="ECO:0007669"/>
    <property type="project" value="UniProtKB-KW"/>
</dbReference>
<reference evidence="3" key="1">
    <citation type="submission" date="2011-05" db="EMBL/GenBank/DDBJ databases">
        <authorList>
            <person name="Richards S.R."/>
            <person name="Qu J."/>
            <person name="Jiang H."/>
            <person name="Jhangiani S.N."/>
            <person name="Agravi P."/>
            <person name="Goodspeed R."/>
            <person name="Gross S."/>
            <person name="Mandapat C."/>
            <person name="Jackson L."/>
            <person name="Mathew T."/>
            <person name="Pu L."/>
            <person name="Thornton R."/>
            <person name="Saada N."/>
            <person name="Wilczek-Boney K.B."/>
            <person name="Lee S."/>
            <person name="Kovar C."/>
            <person name="Wu Y."/>
            <person name="Scherer S.E."/>
            <person name="Worley K.C."/>
            <person name="Muzny D.M."/>
            <person name="Gibbs R."/>
        </authorList>
    </citation>
    <scope>NUCLEOTIDE SEQUENCE</scope>
    <source>
        <strain evidence="3">Brora</strain>
    </source>
</reference>
<accession>T1J7N1</accession>
<keyword evidence="1" id="KW-0460">Magnesium</keyword>
<dbReference type="PhylomeDB" id="T1J7N1"/>
<dbReference type="Pfam" id="PF01997">
    <property type="entry name" value="Translin"/>
    <property type="match status" value="1"/>
</dbReference>
<dbReference type="InterPro" id="IPR036081">
    <property type="entry name" value="Translin_sf"/>
</dbReference>
<protein>
    <submittedName>
        <fullName evidence="2">Uncharacterized protein</fullName>
    </submittedName>
</protein>
<proteinExistence type="predicted"/>
<evidence type="ECO:0000256" key="1">
    <source>
        <dbReference type="PIRSR" id="PIRSR602848-1"/>
    </source>
</evidence>
<dbReference type="EMBL" id="JH431937">
    <property type="status" value="NOT_ANNOTATED_CDS"/>
    <property type="molecule type" value="Genomic_DNA"/>
</dbReference>
<reference evidence="2" key="2">
    <citation type="submission" date="2015-02" db="UniProtKB">
        <authorList>
            <consortium name="EnsemblMetazoa"/>
        </authorList>
    </citation>
    <scope>IDENTIFICATION</scope>
</reference>
<organism evidence="2 3">
    <name type="scientific">Strigamia maritima</name>
    <name type="common">European centipede</name>
    <name type="synonym">Geophilus maritimus</name>
    <dbReference type="NCBI Taxonomy" id="126957"/>
    <lineage>
        <taxon>Eukaryota</taxon>
        <taxon>Metazoa</taxon>
        <taxon>Ecdysozoa</taxon>
        <taxon>Arthropoda</taxon>
        <taxon>Myriapoda</taxon>
        <taxon>Chilopoda</taxon>
        <taxon>Pleurostigmophora</taxon>
        <taxon>Geophilomorpha</taxon>
        <taxon>Linotaeniidae</taxon>
        <taxon>Strigamia</taxon>
    </lineage>
</organism>
<evidence type="ECO:0000313" key="3">
    <source>
        <dbReference type="Proteomes" id="UP000014500"/>
    </source>
</evidence>
<dbReference type="HOGENOM" id="CLU_1965142_0_0_1"/>
<sequence length="128" mass="14459">ENGTIDEESRILRHQVVQLIQPADYILGIADLTGELMRKCISAIGSVDQVKMPFELCAFLRNIYDGFVGVGNQGPREITRKLNTLKQSLAKVETACYTIQVRGSEIPKHMLADVFRDFPRDEIESVYD</sequence>
<dbReference type="AlphaFoldDB" id="T1J7N1"/>
<feature type="binding site" evidence="1">
    <location>
        <position position="35"/>
    </location>
    <ligand>
        <name>Mg(2+)</name>
        <dbReference type="ChEBI" id="CHEBI:18420"/>
    </ligand>
</feature>
<dbReference type="EnsemblMetazoa" id="SMAR009686-RA">
    <property type="protein sequence ID" value="SMAR009686-PA"/>
    <property type="gene ID" value="SMAR009686"/>
</dbReference>
<dbReference type="GO" id="GO:0043565">
    <property type="term" value="F:sequence-specific DNA binding"/>
    <property type="evidence" value="ECO:0007669"/>
    <property type="project" value="InterPro"/>
</dbReference>
<dbReference type="CDD" id="cd14820">
    <property type="entry name" value="TRAX"/>
    <property type="match status" value="1"/>
</dbReference>
<dbReference type="eggNOG" id="KOG3066">
    <property type="taxonomic scope" value="Eukaryota"/>
</dbReference>